<name>A0A0D2GLS2_9BACT</name>
<feature type="transmembrane region" description="Helical" evidence="1">
    <location>
        <begin position="47"/>
        <end position="67"/>
    </location>
</feature>
<dbReference type="RefSeq" id="WP_052514778.1">
    <property type="nucleotide sequence ID" value="NZ_AZAC01000002.1"/>
</dbReference>
<dbReference type="OrthoDB" id="1123500at2"/>
<organism evidence="2 3">
    <name type="scientific">Dethiosulfatarculus sandiegensis</name>
    <dbReference type="NCBI Taxonomy" id="1429043"/>
    <lineage>
        <taxon>Bacteria</taxon>
        <taxon>Pseudomonadati</taxon>
        <taxon>Thermodesulfobacteriota</taxon>
        <taxon>Desulfarculia</taxon>
        <taxon>Desulfarculales</taxon>
        <taxon>Desulfarculaceae</taxon>
        <taxon>Dethiosulfatarculus</taxon>
    </lineage>
</organism>
<comment type="caution">
    <text evidence="2">The sequence shown here is derived from an EMBL/GenBank/DDBJ whole genome shotgun (WGS) entry which is preliminary data.</text>
</comment>
<accession>A0A0D2GLS2</accession>
<evidence type="ECO:0000313" key="2">
    <source>
        <dbReference type="EMBL" id="KIX15637.1"/>
    </source>
</evidence>
<reference evidence="2 3" key="1">
    <citation type="submission" date="2013-11" db="EMBL/GenBank/DDBJ databases">
        <title>Metagenomic analysis of a methanogenic consortium involved in long chain n-alkane degradation.</title>
        <authorList>
            <person name="Davidova I.A."/>
            <person name="Callaghan A.V."/>
            <person name="Wawrik B."/>
            <person name="Pruitt S."/>
            <person name="Marks C."/>
            <person name="Duncan K.E."/>
            <person name="Suflita J.M."/>
        </authorList>
    </citation>
    <scope>NUCLEOTIDE SEQUENCE [LARGE SCALE GENOMIC DNA]</scope>
    <source>
        <strain evidence="2 3">SPR</strain>
    </source>
</reference>
<dbReference type="InParanoid" id="A0A0D2GLS2"/>
<keyword evidence="1" id="KW-0472">Membrane</keyword>
<evidence type="ECO:0000313" key="3">
    <source>
        <dbReference type="Proteomes" id="UP000032233"/>
    </source>
</evidence>
<dbReference type="STRING" id="1429043.X474_03045"/>
<proteinExistence type="predicted"/>
<keyword evidence="1" id="KW-1133">Transmembrane helix</keyword>
<keyword evidence="1" id="KW-0812">Transmembrane</keyword>
<protein>
    <recommendedName>
        <fullName evidence="4">SHOCT domain-containing protein</fullName>
    </recommendedName>
</protein>
<evidence type="ECO:0008006" key="4">
    <source>
        <dbReference type="Google" id="ProtNLM"/>
    </source>
</evidence>
<gene>
    <name evidence="2" type="ORF">X474_03045</name>
</gene>
<dbReference type="PATRIC" id="fig|1429043.3.peg.636"/>
<dbReference type="AlphaFoldDB" id="A0A0D2GLS2"/>
<sequence length="115" mass="12439">MKRNMSASLLGLVLTFLPTFAGAQSWGYGSGWNHPMMWGGGWLGGPLMILIWLIVIVAVIAGIRWAFRGGQGVNPQGGAGAKTGAESSLDILKRRYAAGEIDRKQYIEMKNDIES</sequence>
<evidence type="ECO:0000256" key="1">
    <source>
        <dbReference type="SAM" id="Phobius"/>
    </source>
</evidence>
<dbReference type="Proteomes" id="UP000032233">
    <property type="component" value="Unassembled WGS sequence"/>
</dbReference>
<dbReference type="EMBL" id="AZAC01000002">
    <property type="protein sequence ID" value="KIX15637.1"/>
    <property type="molecule type" value="Genomic_DNA"/>
</dbReference>
<keyword evidence="3" id="KW-1185">Reference proteome</keyword>